<keyword evidence="2" id="KW-0540">Nuclease</keyword>
<evidence type="ECO:0000313" key="3">
    <source>
        <dbReference type="Proteomes" id="UP000464178"/>
    </source>
</evidence>
<keyword evidence="3" id="KW-1185">Reference proteome</keyword>
<accession>A0A6P2D165</accession>
<dbReference type="EMBL" id="LR593886">
    <property type="protein sequence ID" value="VTR94326.1"/>
    <property type="molecule type" value="Genomic_DNA"/>
</dbReference>
<dbReference type="InterPro" id="IPR005135">
    <property type="entry name" value="Endo/exonuclease/phosphatase"/>
</dbReference>
<feature type="domain" description="Endonuclease/exonuclease/phosphatase" evidence="1">
    <location>
        <begin position="117"/>
        <end position="359"/>
    </location>
</feature>
<organism evidence="2 3">
    <name type="scientific">Gemmata massiliana</name>
    <dbReference type="NCBI Taxonomy" id="1210884"/>
    <lineage>
        <taxon>Bacteria</taxon>
        <taxon>Pseudomonadati</taxon>
        <taxon>Planctomycetota</taxon>
        <taxon>Planctomycetia</taxon>
        <taxon>Gemmatales</taxon>
        <taxon>Gemmataceae</taxon>
        <taxon>Gemmata</taxon>
    </lineage>
</organism>
<dbReference type="Gene3D" id="3.60.10.10">
    <property type="entry name" value="Endonuclease/exonuclease/phosphatase"/>
    <property type="match status" value="1"/>
</dbReference>
<dbReference type="KEGG" id="gms:SOIL9_33880"/>
<dbReference type="GO" id="GO:0004519">
    <property type="term" value="F:endonuclease activity"/>
    <property type="evidence" value="ECO:0007669"/>
    <property type="project" value="UniProtKB-KW"/>
</dbReference>
<dbReference type="Proteomes" id="UP000464178">
    <property type="component" value="Chromosome"/>
</dbReference>
<dbReference type="AlphaFoldDB" id="A0A6P2D165"/>
<dbReference type="InterPro" id="IPR036691">
    <property type="entry name" value="Endo/exonu/phosph_ase_sf"/>
</dbReference>
<evidence type="ECO:0000313" key="2">
    <source>
        <dbReference type="EMBL" id="VTR94326.1"/>
    </source>
</evidence>
<dbReference type="PANTHER" id="PTHR42834">
    <property type="entry name" value="ENDONUCLEASE/EXONUCLEASE/PHOSPHATASE FAMILY PROTEIN (AFU_ORTHOLOGUE AFUA_3G09210)"/>
    <property type="match status" value="1"/>
</dbReference>
<dbReference type="GO" id="GO:0004527">
    <property type="term" value="F:exonuclease activity"/>
    <property type="evidence" value="ECO:0007669"/>
    <property type="project" value="UniProtKB-KW"/>
</dbReference>
<dbReference type="RefSeq" id="WP_162668880.1">
    <property type="nucleotide sequence ID" value="NZ_LR593886.1"/>
</dbReference>
<keyword evidence="2" id="KW-0269">Exonuclease</keyword>
<keyword evidence="2" id="KW-0378">Hydrolase</keyword>
<dbReference type="SUPFAM" id="SSF56219">
    <property type="entry name" value="DNase I-like"/>
    <property type="match status" value="1"/>
</dbReference>
<reference evidence="2 3" key="1">
    <citation type="submission" date="2019-05" db="EMBL/GenBank/DDBJ databases">
        <authorList>
            <consortium name="Science for Life Laboratories"/>
        </authorList>
    </citation>
    <scope>NUCLEOTIDE SEQUENCE [LARGE SCALE GENOMIC DNA]</scope>
    <source>
        <strain evidence="2">Soil9</strain>
    </source>
</reference>
<proteinExistence type="predicted"/>
<protein>
    <recommendedName>
        <fullName evidence="1">Endonuclease/exonuclease/phosphatase domain-containing protein</fullName>
    </recommendedName>
</protein>
<dbReference type="Pfam" id="PF03372">
    <property type="entry name" value="Exo_endo_phos"/>
    <property type="match status" value="1"/>
</dbReference>
<evidence type="ECO:0000259" key="1">
    <source>
        <dbReference type="Pfam" id="PF03372"/>
    </source>
</evidence>
<name>A0A6P2D165_9BACT</name>
<gene>
    <name evidence="2" type="ORF">SOIL9_33880</name>
</gene>
<keyword evidence="2" id="KW-0255">Endonuclease</keyword>
<dbReference type="PANTHER" id="PTHR42834:SF1">
    <property type="entry name" value="ENDONUCLEASE_EXONUCLEASE_PHOSPHATASE FAMILY PROTEIN (AFU_ORTHOLOGUE AFUA_3G09210)"/>
    <property type="match status" value="1"/>
</dbReference>
<sequence>MRIASFNVENLFSRARAMNQDDWAEGKPILTEFSKLNVILGKDTYTAVDKTAILTSLENLGVSESDENKFVNLRQNRGQLVKRPASGNVVVANGRGDWIGWLALKTEAVNETATRMTAQVIKDVNADILAVVEAEDRIALTRFNDQLLEPIGSRYSGIMLIDGNDDRGIDVGLLTKGTAAVESIVSHVDDADGDSRIFSRDCPEFTVRISPAETILVVVNHLKSKGYGSPAASNARRKAQAKRVREIYDQRRAAGVNLIAIAGDFNDTPASDPLKPLLGDGSDLKDIFDHPAFVGDGRLGTYANGTASNKIDYLLFSPALFARVTGGGVFRKGVWGGVNGTLFPHYDEMAQASHAASDHAAIWADFN</sequence>